<dbReference type="GeneID" id="14406315"/>
<sequence>MEIKELVHKIHSCECELVLAITGGGTEAIGELLRYGGGSATLLEAIVPYSQSALDAFIGRKPEKYASARTARAMAMTAFQKAIMLQSPEQKRFEHLLGIGATCTLARNGERKERQHELHVAVQSLQNTTSYSILFLEKRDREHEEAIVSRSIINMIAISCHQDVVITDGTGLSSQERPQIKQVQAIEGISNMLLHEANSYNTLPSFVRISGQDRNTHHSHKIMFSGSFDPCHKNHLKMARIASRKYGLPVHFEISLLNVDKPPIDYISLEDRISSIKARYEPDFMGDIFVTNAPLFSEKAIIFPDSTFIVGADTMKRLFDPKYYRPGDNLYSLLEHFRTKGIDFLVFSRKGIHIEIPAEIEHIITIVSEDEYSDDGISSTQIRKLQQNK</sequence>
<dbReference type="KEGG" id="mhz:Metho_1802"/>
<dbReference type="SUPFAM" id="SSF52374">
    <property type="entry name" value="Nucleotidylyl transferase"/>
    <property type="match status" value="1"/>
</dbReference>
<evidence type="ECO:0000313" key="3">
    <source>
        <dbReference type="Proteomes" id="UP000010866"/>
    </source>
</evidence>
<dbReference type="GO" id="GO:0016887">
    <property type="term" value="F:ATP hydrolysis activity"/>
    <property type="evidence" value="ECO:0007669"/>
    <property type="project" value="TreeGrafter"/>
</dbReference>
<dbReference type="Pfam" id="PF01467">
    <property type="entry name" value="CTP_transf_like"/>
    <property type="match status" value="1"/>
</dbReference>
<gene>
    <name evidence="2" type="ordered locus">Metho_1802</name>
</gene>
<dbReference type="Proteomes" id="UP000010866">
    <property type="component" value="Chromosome"/>
</dbReference>
<dbReference type="PANTHER" id="PTHR31285:SF0">
    <property type="entry name" value="NICOTINAMIDE MONONUCLEOTIDE ADENYLYLTRANSFERASE"/>
    <property type="match status" value="1"/>
</dbReference>
<accession>L0KXY6</accession>
<reference evidence="3" key="1">
    <citation type="submission" date="2012-02" db="EMBL/GenBank/DDBJ databases">
        <title>Complete sequence of chromosome of Methanomethylovorans hollandica DSM 15978.</title>
        <authorList>
            <person name="Lucas S."/>
            <person name="Copeland A."/>
            <person name="Lapidus A."/>
            <person name="Glavina del Rio T."/>
            <person name="Dalin E."/>
            <person name="Tice H."/>
            <person name="Bruce D."/>
            <person name="Goodwin L."/>
            <person name="Pitluck S."/>
            <person name="Peters L."/>
            <person name="Mikhailova N."/>
            <person name="Held B."/>
            <person name="Kyrpides N."/>
            <person name="Mavromatis K."/>
            <person name="Ivanova N."/>
            <person name="Brettin T."/>
            <person name="Detter J.C."/>
            <person name="Han C."/>
            <person name="Larimer F."/>
            <person name="Land M."/>
            <person name="Hauser L."/>
            <person name="Markowitz V."/>
            <person name="Cheng J.-F."/>
            <person name="Hugenholtz P."/>
            <person name="Woyke T."/>
            <person name="Wu D."/>
            <person name="Spring S."/>
            <person name="Schroeder M."/>
            <person name="Brambilla E."/>
            <person name="Klenk H.-P."/>
            <person name="Eisen J.A."/>
        </authorList>
    </citation>
    <scope>NUCLEOTIDE SEQUENCE [LARGE SCALE GENOMIC DNA]</scope>
    <source>
        <strain evidence="3">DSM 15978 / NBRC 107637 / DMS1</strain>
    </source>
</reference>
<dbReference type="Gene3D" id="3.40.50.620">
    <property type="entry name" value="HUPs"/>
    <property type="match status" value="1"/>
</dbReference>
<protein>
    <submittedName>
        <fullName evidence="2">Nicotinic acid mononucleotide adenylyltransferase</fullName>
    </submittedName>
</protein>
<organism evidence="2 3">
    <name type="scientific">Methanomethylovorans hollandica (strain DSM 15978 / NBRC 107637 / DMS1)</name>
    <dbReference type="NCBI Taxonomy" id="867904"/>
    <lineage>
        <taxon>Archaea</taxon>
        <taxon>Methanobacteriati</taxon>
        <taxon>Methanobacteriota</taxon>
        <taxon>Stenosarchaea group</taxon>
        <taxon>Methanomicrobia</taxon>
        <taxon>Methanosarcinales</taxon>
        <taxon>Methanosarcinaceae</taxon>
        <taxon>Methanomethylovorans</taxon>
    </lineage>
</organism>
<keyword evidence="2" id="KW-0548">Nucleotidyltransferase</keyword>
<feature type="domain" description="Cytidyltransferase-like" evidence="1">
    <location>
        <begin position="223"/>
        <end position="384"/>
    </location>
</feature>
<dbReference type="InterPro" id="IPR036653">
    <property type="entry name" value="CinA-like_C"/>
</dbReference>
<dbReference type="InterPro" id="IPR014729">
    <property type="entry name" value="Rossmann-like_a/b/a_fold"/>
</dbReference>
<evidence type="ECO:0000259" key="1">
    <source>
        <dbReference type="Pfam" id="PF01467"/>
    </source>
</evidence>
<proteinExistence type="predicted"/>
<dbReference type="PANTHER" id="PTHR31285">
    <property type="entry name" value="NICOTINAMIDE MONONUCLEOTIDE ADENYLYLTRANSFERASE"/>
    <property type="match status" value="1"/>
</dbReference>
<keyword evidence="2" id="KW-0808">Transferase</keyword>
<keyword evidence="3" id="KW-1185">Reference proteome</keyword>
<dbReference type="Gene3D" id="3.90.950.20">
    <property type="entry name" value="CinA-like"/>
    <property type="match status" value="1"/>
</dbReference>
<name>L0KXY6_METHD</name>
<dbReference type="GO" id="GO:0000309">
    <property type="term" value="F:nicotinamide-nucleotide adenylyltransferase activity"/>
    <property type="evidence" value="ECO:0007669"/>
    <property type="project" value="TreeGrafter"/>
</dbReference>
<dbReference type="GO" id="GO:0005737">
    <property type="term" value="C:cytoplasm"/>
    <property type="evidence" value="ECO:0007669"/>
    <property type="project" value="TreeGrafter"/>
</dbReference>
<dbReference type="HOGENOM" id="CLU_026547_0_0_2"/>
<dbReference type="InterPro" id="IPR004821">
    <property type="entry name" value="Cyt_trans-like"/>
</dbReference>
<dbReference type="EMBL" id="CP003362">
    <property type="protein sequence ID" value="AGB49986.1"/>
    <property type="molecule type" value="Genomic_DNA"/>
</dbReference>
<dbReference type="RefSeq" id="WP_015325151.1">
    <property type="nucleotide sequence ID" value="NC_019977.1"/>
</dbReference>
<dbReference type="AlphaFoldDB" id="L0KXY6"/>
<dbReference type="STRING" id="867904.Metho_1802"/>
<evidence type="ECO:0000313" key="2">
    <source>
        <dbReference type="EMBL" id="AGB49986.1"/>
    </source>
</evidence>
<dbReference type="OrthoDB" id="141575at2157"/>